<sequence>MTGEQTTSRRRWLQVMGIAGAAGLAGCASGPDPTETSASTTEEDQGFSTGTQEPTTQVEELPEVGGTYTDIISSTITTLNSMYNSEATAGALITNTIDPSYGFKPGQVQFPQLFELTSDDNRVWSAKLRENLQWSEPYGQLTAEDYVYMIKNLHQTEWSGTSASSDWYRNGEPITVEKNGKYQFDIKLEEPDPLFPKKPVTWEMQVVPKDLIKPFVDEEDVQGLKENQELIDLSYTGNLGPYKLENWERQSKLTFTRNEDYYAREADDLPKLFEKAPYFERIETQIIKEPAARVGSLKTGDGDEVGLEPSQAVNLEGNENVNLNVAPQPYNRPIFYNMRANGWKPFRKQGVRQALGCAIDKQKYVKGVQRDYANPQFTWQPQWSPWYNDDTVDKYGVGDLYGKEATQSRMKDALSGTNYSYDGDKLVDGNGDQVELKLMYQSGQAIEKSTAQFIQQEFGKNAGIKVNIESIGGLKFVTDYFRQQEPENPDELEWSAGANNYGPRDKVTSKKSWDMGLIYGLNTYPMTPTSSDVFFLKDAAFNATGYYPSYDLETLYEDARTASSDEERKEVLGELFGKLSKDQPMGMLSLGTSITGYSPSVKGPEEEFFNGWNFQTWRKESGDN</sequence>
<dbReference type="PANTHER" id="PTHR30290">
    <property type="entry name" value="PERIPLASMIC BINDING COMPONENT OF ABC TRANSPORTER"/>
    <property type="match status" value="1"/>
</dbReference>
<dbReference type="InterPro" id="IPR030678">
    <property type="entry name" value="Peptide/Ni-bd"/>
</dbReference>
<dbReference type="Pfam" id="PF00496">
    <property type="entry name" value="SBP_bac_5"/>
    <property type="match status" value="1"/>
</dbReference>
<keyword evidence="7" id="KW-1185">Reference proteome</keyword>
<dbReference type="GO" id="GO:0042597">
    <property type="term" value="C:periplasmic space"/>
    <property type="evidence" value="ECO:0007669"/>
    <property type="project" value="UniProtKB-ARBA"/>
</dbReference>
<gene>
    <name evidence="6" type="ORF">ACFQGB_07730</name>
</gene>
<dbReference type="Gene3D" id="3.40.190.10">
    <property type="entry name" value="Periplasmic binding protein-like II"/>
    <property type="match status" value="1"/>
</dbReference>
<dbReference type="RefSeq" id="WP_336349740.1">
    <property type="nucleotide sequence ID" value="NZ_JAZAQL010000002.1"/>
</dbReference>
<evidence type="ECO:0000256" key="3">
    <source>
        <dbReference type="ARBA" id="ARBA00022729"/>
    </source>
</evidence>
<dbReference type="EMBL" id="JBHSXN010000002">
    <property type="protein sequence ID" value="MFC6952753.1"/>
    <property type="molecule type" value="Genomic_DNA"/>
</dbReference>
<dbReference type="Gene3D" id="3.10.105.10">
    <property type="entry name" value="Dipeptide-binding Protein, Domain 3"/>
    <property type="match status" value="1"/>
</dbReference>
<dbReference type="PIRSF" id="PIRSF002741">
    <property type="entry name" value="MppA"/>
    <property type="match status" value="1"/>
</dbReference>
<organism evidence="6 7">
    <name type="scientific">Halorubellus litoreus</name>
    <dbReference type="NCBI Taxonomy" id="755308"/>
    <lineage>
        <taxon>Archaea</taxon>
        <taxon>Methanobacteriati</taxon>
        <taxon>Methanobacteriota</taxon>
        <taxon>Stenosarchaea group</taxon>
        <taxon>Halobacteria</taxon>
        <taxon>Halobacteriales</taxon>
        <taxon>Halorubellaceae</taxon>
        <taxon>Halorubellus</taxon>
    </lineage>
</organism>
<dbReference type="InterPro" id="IPR039424">
    <property type="entry name" value="SBP_5"/>
</dbReference>
<dbReference type="InterPro" id="IPR000914">
    <property type="entry name" value="SBP_5_dom"/>
</dbReference>
<evidence type="ECO:0000256" key="1">
    <source>
        <dbReference type="ARBA" id="ARBA00005695"/>
    </source>
</evidence>
<dbReference type="AlphaFoldDB" id="A0ABD5VE57"/>
<dbReference type="PANTHER" id="PTHR30290:SF9">
    <property type="entry name" value="OLIGOPEPTIDE-BINDING PROTEIN APPA"/>
    <property type="match status" value="1"/>
</dbReference>
<evidence type="ECO:0000259" key="5">
    <source>
        <dbReference type="Pfam" id="PF00496"/>
    </source>
</evidence>
<accession>A0ABD5VE57</accession>
<feature type="domain" description="Solute-binding protein family 5" evidence="5">
    <location>
        <begin position="117"/>
        <end position="535"/>
    </location>
</feature>
<dbReference type="SUPFAM" id="SSF53850">
    <property type="entry name" value="Periplasmic binding protein-like II"/>
    <property type="match status" value="1"/>
</dbReference>
<evidence type="ECO:0000313" key="6">
    <source>
        <dbReference type="EMBL" id="MFC6952753.1"/>
    </source>
</evidence>
<dbReference type="CDD" id="cd00995">
    <property type="entry name" value="PBP2_NikA_DppA_OppA_like"/>
    <property type="match status" value="1"/>
</dbReference>
<keyword evidence="3" id="KW-0732">Signal</keyword>
<protein>
    <submittedName>
        <fullName evidence="6">ABC transporter substrate-binding protein</fullName>
    </submittedName>
</protein>
<evidence type="ECO:0000256" key="2">
    <source>
        <dbReference type="ARBA" id="ARBA00022448"/>
    </source>
</evidence>
<evidence type="ECO:0000313" key="7">
    <source>
        <dbReference type="Proteomes" id="UP001596395"/>
    </source>
</evidence>
<reference evidence="6 7" key="1">
    <citation type="journal article" date="2019" name="Int. J. Syst. Evol. Microbiol.">
        <title>The Global Catalogue of Microorganisms (GCM) 10K type strain sequencing project: providing services to taxonomists for standard genome sequencing and annotation.</title>
        <authorList>
            <consortium name="The Broad Institute Genomics Platform"/>
            <consortium name="The Broad Institute Genome Sequencing Center for Infectious Disease"/>
            <person name="Wu L."/>
            <person name="Ma J."/>
        </authorList>
    </citation>
    <scope>NUCLEOTIDE SEQUENCE [LARGE SCALE GENOMIC DNA]</scope>
    <source>
        <strain evidence="6 7">GX26</strain>
    </source>
</reference>
<name>A0ABD5VE57_9EURY</name>
<comment type="caution">
    <text evidence="6">The sequence shown here is derived from an EMBL/GenBank/DDBJ whole genome shotgun (WGS) entry which is preliminary data.</text>
</comment>
<dbReference type="Proteomes" id="UP001596395">
    <property type="component" value="Unassembled WGS sequence"/>
</dbReference>
<feature type="compositionally biased region" description="Polar residues" evidence="4">
    <location>
        <begin position="34"/>
        <end position="57"/>
    </location>
</feature>
<keyword evidence="2" id="KW-0813">Transport</keyword>
<evidence type="ECO:0000256" key="4">
    <source>
        <dbReference type="SAM" id="MobiDB-lite"/>
    </source>
</evidence>
<proteinExistence type="inferred from homology"/>
<dbReference type="PROSITE" id="PS51318">
    <property type="entry name" value="TAT"/>
    <property type="match status" value="1"/>
</dbReference>
<feature type="region of interest" description="Disordered" evidence="4">
    <location>
        <begin position="24"/>
        <end position="57"/>
    </location>
</feature>
<comment type="similarity">
    <text evidence="1">Belongs to the bacterial solute-binding protein 5 family.</text>
</comment>
<dbReference type="InterPro" id="IPR006311">
    <property type="entry name" value="TAT_signal"/>
</dbReference>